<comment type="caution">
    <text evidence="2">The sequence shown here is derived from an EMBL/GenBank/DDBJ whole genome shotgun (WGS) entry which is preliminary data.</text>
</comment>
<feature type="region of interest" description="Disordered" evidence="1">
    <location>
        <begin position="147"/>
        <end position="169"/>
    </location>
</feature>
<evidence type="ECO:0000313" key="3">
    <source>
        <dbReference type="Proteomes" id="UP000199727"/>
    </source>
</evidence>
<evidence type="ECO:0000256" key="1">
    <source>
        <dbReference type="SAM" id="MobiDB-lite"/>
    </source>
</evidence>
<gene>
    <name evidence="2" type="ORF">C361_04808</name>
</gene>
<dbReference type="EMBL" id="AMKT01000062">
    <property type="protein sequence ID" value="OXG17197.1"/>
    <property type="molecule type" value="Genomic_DNA"/>
</dbReference>
<evidence type="ECO:0000313" key="2">
    <source>
        <dbReference type="EMBL" id="OXG17197.1"/>
    </source>
</evidence>
<accession>A0A854QA35</accession>
<name>A0A854QA35_CRYNE</name>
<dbReference type="AlphaFoldDB" id="A0A854QA35"/>
<protein>
    <submittedName>
        <fullName evidence="2">Uncharacterized protein</fullName>
    </submittedName>
</protein>
<proteinExistence type="predicted"/>
<feature type="compositionally biased region" description="Basic and acidic residues" evidence="1">
    <location>
        <begin position="156"/>
        <end position="169"/>
    </location>
</feature>
<dbReference type="Proteomes" id="UP000199727">
    <property type="component" value="Unassembled WGS sequence"/>
</dbReference>
<organism evidence="2 3">
    <name type="scientific">Cryptococcus neoformans Tu259-1</name>
    <dbReference type="NCBI Taxonomy" id="1230072"/>
    <lineage>
        <taxon>Eukaryota</taxon>
        <taxon>Fungi</taxon>
        <taxon>Dikarya</taxon>
        <taxon>Basidiomycota</taxon>
        <taxon>Agaricomycotina</taxon>
        <taxon>Tremellomycetes</taxon>
        <taxon>Tremellales</taxon>
        <taxon>Cryptococcaceae</taxon>
        <taxon>Cryptococcus</taxon>
        <taxon>Cryptococcus neoformans species complex</taxon>
    </lineage>
</organism>
<reference evidence="2 3" key="1">
    <citation type="submission" date="2017-06" db="EMBL/GenBank/DDBJ databases">
        <title>Global population genomics of the pathogenic fungus Cryptococcus neoformans var. grubii.</title>
        <authorList>
            <person name="Cuomo C."/>
            <person name="Litvintseva A."/>
            <person name="Chen Y."/>
            <person name="Young S."/>
            <person name="Zeng Q."/>
            <person name="Chapman S."/>
            <person name="Gujja S."/>
            <person name="Saif S."/>
            <person name="Birren B."/>
        </authorList>
    </citation>
    <scope>NUCLEOTIDE SEQUENCE [LARGE SCALE GENOMIC DNA]</scope>
    <source>
        <strain evidence="2 3">Tu259-1</strain>
    </source>
</reference>
<sequence length="169" mass="19518">MTPLQMPSIPTPPNPPLSPQPAAPSGKPSPIQHQPPPYSASIIKISSIKRGSQANDSDILRLLDSLLHSNTFYYYVCLSEKEHYSFNTWNAWSKELQKRFLPPNCLDDLKEKCIHRYLGQNKKFSNYYEDKIYLQQFLFPSNCQGCHTSQRNARRSIKEGGEKERMRTE</sequence>
<feature type="compositionally biased region" description="Pro residues" evidence="1">
    <location>
        <begin position="9"/>
        <end position="22"/>
    </location>
</feature>
<dbReference type="OrthoDB" id="2588640at2759"/>
<feature type="region of interest" description="Disordered" evidence="1">
    <location>
        <begin position="1"/>
        <end position="36"/>
    </location>
</feature>